<evidence type="ECO:0000256" key="1">
    <source>
        <dbReference type="SAM" id="MobiDB-lite"/>
    </source>
</evidence>
<feature type="compositionally biased region" description="Polar residues" evidence="1">
    <location>
        <begin position="183"/>
        <end position="192"/>
    </location>
</feature>
<proteinExistence type="predicted"/>
<dbReference type="EMBL" id="ML979140">
    <property type="protein sequence ID" value="KAF1912303.1"/>
    <property type="molecule type" value="Genomic_DNA"/>
</dbReference>
<feature type="compositionally biased region" description="Basic and acidic residues" evidence="1">
    <location>
        <begin position="104"/>
        <end position="115"/>
    </location>
</feature>
<keyword evidence="3" id="KW-1185">Reference proteome</keyword>
<feature type="region of interest" description="Disordered" evidence="1">
    <location>
        <begin position="275"/>
        <end position="298"/>
    </location>
</feature>
<sequence length="450" mass="49346">MADSKKDYYDLPTEWIPSSNFANRPASEISDINSMDGLRTFVCSSESSPASSETEECLTPVVQDATKPSLSELDAPTGPLIVVSGPTNDVPRLRQRSFSNDVELLERPSLRKKADTAPPGALSLPDYAPQLPRRAISTRLDPSKSEKGCMPQQTSRVTDPSVFRGASGDRQGPKARLPPIPQPATQSDNSKSLGAAQPLGSFSQRARVRKTLDDRNVGRLNTNIVESISRPNSMLKTPRELYAIPEKNIPQQEPSSPSSPHAMYARKSIMSSLAGSSSTLRLSRASRPQPTDEYINAGRQPVYTPGAVCLEQHPAKLRKDSVASLDPFAKDIEPRGKRYSDMIVLDSVVIYFADFGIMEDETECCIDRFWLDACRVPCRVVHTPRSPSITSVDPPLKSLETSQSEQSRQGSQFSFSSASSSMTQPRSGTPIRQRDKIRRLLSPAFSSSAF</sequence>
<evidence type="ECO:0000313" key="2">
    <source>
        <dbReference type="EMBL" id="KAF1912303.1"/>
    </source>
</evidence>
<protein>
    <submittedName>
        <fullName evidence="2">Uncharacterized protein</fullName>
    </submittedName>
</protein>
<dbReference type="AlphaFoldDB" id="A0A6A5QA76"/>
<dbReference type="OrthoDB" id="3786440at2759"/>
<feature type="region of interest" description="Disordered" evidence="1">
    <location>
        <begin position="68"/>
        <end position="204"/>
    </location>
</feature>
<reference evidence="2" key="1">
    <citation type="journal article" date="2020" name="Stud. Mycol.">
        <title>101 Dothideomycetes genomes: a test case for predicting lifestyles and emergence of pathogens.</title>
        <authorList>
            <person name="Haridas S."/>
            <person name="Albert R."/>
            <person name="Binder M."/>
            <person name="Bloem J."/>
            <person name="Labutti K."/>
            <person name="Salamov A."/>
            <person name="Andreopoulos B."/>
            <person name="Baker S."/>
            <person name="Barry K."/>
            <person name="Bills G."/>
            <person name="Bluhm B."/>
            <person name="Cannon C."/>
            <person name="Castanera R."/>
            <person name="Culley D."/>
            <person name="Daum C."/>
            <person name="Ezra D."/>
            <person name="Gonzalez J."/>
            <person name="Henrissat B."/>
            <person name="Kuo A."/>
            <person name="Liang C."/>
            <person name="Lipzen A."/>
            <person name="Lutzoni F."/>
            <person name="Magnuson J."/>
            <person name="Mondo S."/>
            <person name="Nolan M."/>
            <person name="Ohm R."/>
            <person name="Pangilinan J."/>
            <person name="Park H.-J."/>
            <person name="Ramirez L."/>
            <person name="Alfaro M."/>
            <person name="Sun H."/>
            <person name="Tritt A."/>
            <person name="Yoshinaga Y."/>
            <person name="Zwiers L.-H."/>
            <person name="Turgeon B."/>
            <person name="Goodwin S."/>
            <person name="Spatafora J."/>
            <person name="Crous P."/>
            <person name="Grigoriev I."/>
        </authorList>
    </citation>
    <scope>NUCLEOTIDE SEQUENCE</scope>
    <source>
        <strain evidence="2">HMLAC05119</strain>
    </source>
</reference>
<organism evidence="2 3">
    <name type="scientific">Ampelomyces quisqualis</name>
    <name type="common">Powdery mildew agent</name>
    <dbReference type="NCBI Taxonomy" id="50730"/>
    <lineage>
        <taxon>Eukaryota</taxon>
        <taxon>Fungi</taxon>
        <taxon>Dikarya</taxon>
        <taxon>Ascomycota</taxon>
        <taxon>Pezizomycotina</taxon>
        <taxon>Dothideomycetes</taxon>
        <taxon>Pleosporomycetidae</taxon>
        <taxon>Pleosporales</taxon>
        <taxon>Pleosporineae</taxon>
        <taxon>Phaeosphaeriaceae</taxon>
        <taxon>Ampelomyces</taxon>
    </lineage>
</organism>
<feature type="compositionally biased region" description="Low complexity" evidence="1">
    <location>
        <begin position="402"/>
        <end position="421"/>
    </location>
</feature>
<feature type="compositionally biased region" description="Low complexity" evidence="1">
    <location>
        <begin position="275"/>
        <end position="287"/>
    </location>
</feature>
<feature type="region of interest" description="Disordered" evidence="1">
    <location>
        <begin position="386"/>
        <end position="450"/>
    </location>
</feature>
<gene>
    <name evidence="2" type="ORF">BDU57DRAFT_459097</name>
</gene>
<accession>A0A6A5QA76</accession>
<evidence type="ECO:0000313" key="3">
    <source>
        <dbReference type="Proteomes" id="UP000800096"/>
    </source>
</evidence>
<dbReference type="Proteomes" id="UP000800096">
    <property type="component" value="Unassembled WGS sequence"/>
</dbReference>
<name>A0A6A5QA76_AMPQU</name>